<gene>
    <name evidence="2" type="ORF">CEPIT_LOCUS11784</name>
</gene>
<feature type="compositionally biased region" description="Basic and acidic residues" evidence="1">
    <location>
        <begin position="26"/>
        <end position="41"/>
    </location>
</feature>
<dbReference type="EMBL" id="CAMAPF010000069">
    <property type="protein sequence ID" value="CAH9091632.1"/>
    <property type="molecule type" value="Genomic_DNA"/>
</dbReference>
<reference evidence="2" key="1">
    <citation type="submission" date="2022-07" db="EMBL/GenBank/DDBJ databases">
        <authorList>
            <person name="Macas J."/>
            <person name="Novak P."/>
            <person name="Neumann P."/>
        </authorList>
    </citation>
    <scope>NUCLEOTIDE SEQUENCE</scope>
</reference>
<dbReference type="AlphaFoldDB" id="A0AAV0D2W4"/>
<organism evidence="2 3">
    <name type="scientific">Cuscuta epithymum</name>
    <dbReference type="NCBI Taxonomy" id="186058"/>
    <lineage>
        <taxon>Eukaryota</taxon>
        <taxon>Viridiplantae</taxon>
        <taxon>Streptophyta</taxon>
        <taxon>Embryophyta</taxon>
        <taxon>Tracheophyta</taxon>
        <taxon>Spermatophyta</taxon>
        <taxon>Magnoliopsida</taxon>
        <taxon>eudicotyledons</taxon>
        <taxon>Gunneridae</taxon>
        <taxon>Pentapetalae</taxon>
        <taxon>asterids</taxon>
        <taxon>lamiids</taxon>
        <taxon>Solanales</taxon>
        <taxon>Convolvulaceae</taxon>
        <taxon>Cuscuteae</taxon>
        <taxon>Cuscuta</taxon>
        <taxon>Cuscuta subgen. Cuscuta</taxon>
    </lineage>
</organism>
<accession>A0AAV0D2W4</accession>
<keyword evidence="3" id="KW-1185">Reference proteome</keyword>
<proteinExistence type="predicted"/>
<dbReference type="Proteomes" id="UP001152523">
    <property type="component" value="Unassembled WGS sequence"/>
</dbReference>
<evidence type="ECO:0000256" key="1">
    <source>
        <dbReference type="SAM" id="MobiDB-lite"/>
    </source>
</evidence>
<evidence type="ECO:0000313" key="3">
    <source>
        <dbReference type="Proteomes" id="UP001152523"/>
    </source>
</evidence>
<name>A0AAV0D2W4_9ASTE</name>
<evidence type="ECO:0000313" key="2">
    <source>
        <dbReference type="EMBL" id="CAH9091632.1"/>
    </source>
</evidence>
<sequence>MVPRPKITQIVISRDVTFDESSMLHPKRESSSSCDSDKTENAQKQVELEIGSVKPSESDPQTIQSDTVGETADETFNDEYCIARNRERRAIQQPRRHEDFVAYAPSVADETSLNDEPCFYLDATSCADASKWLVATNEEMESLNKKWYVDTCAAKINEKGYWLQMSFQKKRRYPKS</sequence>
<feature type="compositionally biased region" description="Polar residues" evidence="1">
    <location>
        <begin position="58"/>
        <end position="68"/>
    </location>
</feature>
<comment type="caution">
    <text evidence="2">The sequence shown here is derived from an EMBL/GenBank/DDBJ whole genome shotgun (WGS) entry which is preliminary data.</text>
</comment>
<feature type="region of interest" description="Disordered" evidence="1">
    <location>
        <begin position="19"/>
        <end position="70"/>
    </location>
</feature>
<protein>
    <submittedName>
        <fullName evidence="2">Uncharacterized protein</fullName>
    </submittedName>
</protein>